<evidence type="ECO:0000256" key="3">
    <source>
        <dbReference type="ARBA" id="ARBA00023098"/>
    </source>
</evidence>
<dbReference type="Gene3D" id="3.40.1090.10">
    <property type="entry name" value="Cytosolic phospholipase A2 catalytic domain"/>
    <property type="match status" value="2"/>
</dbReference>
<accession>A0ABN2L618</accession>
<dbReference type="EMBL" id="BAAALS010000049">
    <property type="protein sequence ID" value="GAA1776653.1"/>
    <property type="molecule type" value="Genomic_DNA"/>
</dbReference>
<feature type="domain" description="PNPLA" evidence="6">
    <location>
        <begin position="46"/>
        <end position="251"/>
    </location>
</feature>
<keyword evidence="8" id="KW-1185">Reference proteome</keyword>
<dbReference type="InterPro" id="IPR050301">
    <property type="entry name" value="NTE"/>
</dbReference>
<name>A0ABN2L618_9ACTN</name>
<sequence length="358" mass="39214">MKELENDRDAAFALANRPMERPVPAPRREGLNRGGPAVARTRRVGLVLAGGAARGAYESGVIDFLVQQNIVIAAFAGTSIGALNAAVLASSPDMRDGAAAIAELWATFAARVGDPRHGDGEAAETTGDQMRNLPHRLKAIVGNIDFLENLVAEHVRPAHIRRAQPIWVAAYPMIPSGLLPETIRHAVEWMRYVAGNRSRMLRLTDLDDDEMCQAVLASAALPFIMPARTVKGKRYRDGWIGRDNVPIRALADDEGCELIIVVHLSSGNRFRDTKRPELVRIDIEPSEPINPPGPIGWLSGLLDISPKRVARLRQLGYRDAATAFAETLRPAATLHGLRDSEAAMLEALRWLRETKPHE</sequence>
<keyword evidence="1 4" id="KW-0378">Hydrolase</keyword>
<dbReference type="PROSITE" id="PS51635">
    <property type="entry name" value="PNPLA"/>
    <property type="match status" value="1"/>
</dbReference>
<evidence type="ECO:0000313" key="7">
    <source>
        <dbReference type="EMBL" id="GAA1776653.1"/>
    </source>
</evidence>
<dbReference type="Proteomes" id="UP001500655">
    <property type="component" value="Unassembled WGS sequence"/>
</dbReference>
<feature type="active site" description="Nucleophile" evidence="4">
    <location>
        <position position="79"/>
    </location>
</feature>
<comment type="caution">
    <text evidence="4">Lacks conserved residue(s) required for the propagation of feature annotation.</text>
</comment>
<feature type="active site" description="Proton acceptor" evidence="4">
    <location>
        <position position="237"/>
    </location>
</feature>
<dbReference type="InterPro" id="IPR002641">
    <property type="entry name" value="PNPLA_dom"/>
</dbReference>
<keyword evidence="3 4" id="KW-0443">Lipid metabolism</keyword>
<organism evidence="7 8">
    <name type="scientific">Luedemannella helvata</name>
    <dbReference type="NCBI Taxonomy" id="349315"/>
    <lineage>
        <taxon>Bacteria</taxon>
        <taxon>Bacillati</taxon>
        <taxon>Actinomycetota</taxon>
        <taxon>Actinomycetes</taxon>
        <taxon>Micromonosporales</taxon>
        <taxon>Micromonosporaceae</taxon>
        <taxon>Luedemannella</taxon>
    </lineage>
</organism>
<evidence type="ECO:0000256" key="2">
    <source>
        <dbReference type="ARBA" id="ARBA00022963"/>
    </source>
</evidence>
<keyword evidence="2 4" id="KW-0442">Lipid degradation</keyword>
<comment type="caution">
    <text evidence="7">The sequence shown here is derived from an EMBL/GenBank/DDBJ whole genome shotgun (WGS) entry which is preliminary data.</text>
</comment>
<evidence type="ECO:0000313" key="8">
    <source>
        <dbReference type="Proteomes" id="UP001500655"/>
    </source>
</evidence>
<feature type="short sequence motif" description="GXSXG" evidence="4">
    <location>
        <begin position="77"/>
        <end position="81"/>
    </location>
</feature>
<gene>
    <name evidence="7" type="ORF">GCM10009681_54890</name>
</gene>
<dbReference type="InterPro" id="IPR016035">
    <property type="entry name" value="Acyl_Trfase/lysoPLipase"/>
</dbReference>
<evidence type="ECO:0000256" key="1">
    <source>
        <dbReference type="ARBA" id="ARBA00022801"/>
    </source>
</evidence>
<dbReference type="PANTHER" id="PTHR14226">
    <property type="entry name" value="NEUROPATHY TARGET ESTERASE/SWISS CHEESE D.MELANOGASTER"/>
    <property type="match status" value="1"/>
</dbReference>
<feature type="region of interest" description="Disordered" evidence="5">
    <location>
        <begin position="11"/>
        <end position="36"/>
    </location>
</feature>
<dbReference type="SUPFAM" id="SSF52151">
    <property type="entry name" value="FabD/lysophospholipase-like"/>
    <property type="match status" value="1"/>
</dbReference>
<reference evidence="7 8" key="1">
    <citation type="journal article" date="2019" name="Int. J. Syst. Evol. Microbiol.">
        <title>The Global Catalogue of Microorganisms (GCM) 10K type strain sequencing project: providing services to taxonomists for standard genome sequencing and annotation.</title>
        <authorList>
            <consortium name="The Broad Institute Genomics Platform"/>
            <consortium name="The Broad Institute Genome Sequencing Center for Infectious Disease"/>
            <person name="Wu L."/>
            <person name="Ma J."/>
        </authorList>
    </citation>
    <scope>NUCLEOTIDE SEQUENCE [LARGE SCALE GENOMIC DNA]</scope>
    <source>
        <strain evidence="7 8">JCM 13249</strain>
    </source>
</reference>
<evidence type="ECO:0000259" key="6">
    <source>
        <dbReference type="PROSITE" id="PS51635"/>
    </source>
</evidence>
<dbReference type="Pfam" id="PF01734">
    <property type="entry name" value="Patatin"/>
    <property type="match status" value="1"/>
</dbReference>
<evidence type="ECO:0000256" key="4">
    <source>
        <dbReference type="PROSITE-ProRule" id="PRU01161"/>
    </source>
</evidence>
<evidence type="ECO:0000256" key="5">
    <source>
        <dbReference type="SAM" id="MobiDB-lite"/>
    </source>
</evidence>
<dbReference type="PANTHER" id="PTHR14226:SF57">
    <property type="entry name" value="BLR7027 PROTEIN"/>
    <property type="match status" value="1"/>
</dbReference>
<protein>
    <submittedName>
        <fullName evidence="7">Patatin-like phospholipase family protein</fullName>
    </submittedName>
</protein>
<proteinExistence type="predicted"/>